<evidence type="ECO:0000256" key="1">
    <source>
        <dbReference type="ARBA" id="ARBA00022801"/>
    </source>
</evidence>
<proteinExistence type="predicted"/>
<name>A0A2A3Z2G5_BREAU</name>
<dbReference type="InterPro" id="IPR000639">
    <property type="entry name" value="Epox_hydrolase-like"/>
</dbReference>
<dbReference type="Proteomes" id="UP000217564">
    <property type="component" value="Unassembled WGS sequence"/>
</dbReference>
<evidence type="ECO:0000313" key="3">
    <source>
        <dbReference type="EMBL" id="PCC45830.1"/>
    </source>
</evidence>
<dbReference type="PRINTS" id="PR00412">
    <property type="entry name" value="EPOXHYDRLASE"/>
</dbReference>
<evidence type="ECO:0000259" key="2">
    <source>
        <dbReference type="Pfam" id="PF00561"/>
    </source>
</evidence>
<dbReference type="GO" id="GO:0016787">
    <property type="term" value="F:hydrolase activity"/>
    <property type="evidence" value="ECO:0007669"/>
    <property type="project" value="UniProtKB-KW"/>
</dbReference>
<dbReference type="InterPro" id="IPR000073">
    <property type="entry name" value="AB_hydrolase_1"/>
</dbReference>
<comment type="caution">
    <text evidence="3">The sequence shown here is derived from an EMBL/GenBank/DDBJ whole genome shotgun (WGS) entry which is preliminary data.</text>
</comment>
<feature type="domain" description="AB hydrolase-1" evidence="2">
    <location>
        <begin position="63"/>
        <end position="297"/>
    </location>
</feature>
<dbReference type="AlphaFoldDB" id="A0A2A3Z2G5"/>
<protein>
    <submittedName>
        <fullName evidence="3">Alpha/beta hydrolase</fullName>
    </submittedName>
</protein>
<dbReference type="PANTHER" id="PTHR43329">
    <property type="entry name" value="EPOXIDE HYDROLASE"/>
    <property type="match status" value="1"/>
</dbReference>
<accession>A0A2A3Z2G5</accession>
<dbReference type="RefSeq" id="WP_096162580.1">
    <property type="nucleotide sequence ID" value="NZ_NRGP01000019.1"/>
</dbReference>
<dbReference type="EMBL" id="NRGP01000019">
    <property type="protein sequence ID" value="PCC45830.1"/>
    <property type="molecule type" value="Genomic_DNA"/>
</dbReference>
<sequence>MASTTTSDLDNGDPFDNASVAGRLAELPFVAEARALTVGTSSGEFAGFQATPAHPDTQLGDAVLVHGWPEFASCWEQTAAMLLEQGMSVFAYDQRGYSPGARPESVDEYTMPHLVDDLDEVSRAAGLGRFHLVGHDWGGMVAWHFAANHPERLLTNTVVSTPHPIAHAKQVQADPDQYERMAYMRAIQDHPDGVARTLLRDDGKRLNDLYGGDVPDDVAASYVSRLSEPGAMDAVLKYYQAADGRARLSSTPVTVPTSFVWGSRDVAFTRGSAELSASYVEGPYRFVPLEGASHWLPESRAEDIARTVLEWVREHAGDNERDDTKPN</sequence>
<organism evidence="3 4">
    <name type="scientific">Brevibacterium aurantiacum</name>
    <dbReference type="NCBI Taxonomy" id="273384"/>
    <lineage>
        <taxon>Bacteria</taxon>
        <taxon>Bacillati</taxon>
        <taxon>Actinomycetota</taxon>
        <taxon>Actinomycetes</taxon>
        <taxon>Micrococcales</taxon>
        <taxon>Brevibacteriaceae</taxon>
        <taxon>Brevibacterium</taxon>
    </lineage>
</organism>
<reference evidence="3 4" key="1">
    <citation type="journal article" date="2017" name="Elife">
        <title>Extensive horizontal gene transfer in cheese-associated bacteria.</title>
        <authorList>
            <person name="Bonham K.S."/>
            <person name="Wolfe B.E."/>
            <person name="Dutton R.J."/>
        </authorList>
    </citation>
    <scope>NUCLEOTIDE SEQUENCE [LARGE SCALE GENOMIC DNA]</scope>
    <source>
        <strain evidence="3 4">947_7</strain>
    </source>
</reference>
<dbReference type="Pfam" id="PF00561">
    <property type="entry name" value="Abhydrolase_1"/>
    <property type="match status" value="1"/>
</dbReference>
<dbReference type="Gene3D" id="3.40.50.1820">
    <property type="entry name" value="alpha/beta hydrolase"/>
    <property type="match status" value="1"/>
</dbReference>
<dbReference type="InterPro" id="IPR029058">
    <property type="entry name" value="AB_hydrolase_fold"/>
</dbReference>
<evidence type="ECO:0000313" key="4">
    <source>
        <dbReference type="Proteomes" id="UP000217564"/>
    </source>
</evidence>
<keyword evidence="1 3" id="KW-0378">Hydrolase</keyword>
<dbReference type="SUPFAM" id="SSF53474">
    <property type="entry name" value="alpha/beta-Hydrolases"/>
    <property type="match status" value="1"/>
</dbReference>
<gene>
    <name evidence="3" type="ORF">CIK64_13965</name>
</gene>